<reference evidence="2 3" key="1">
    <citation type="submission" date="2012-03" db="EMBL/GenBank/DDBJ databases">
        <title>The Genome Sequence of Bartonella melophagi K-2C.</title>
        <authorList>
            <consortium name="The Broad Institute Genome Sequencing Platform"/>
            <consortium name="The Broad Institute Genome Sequencing Center for Infectious Disease"/>
            <person name="Feldgarden M."/>
            <person name="Kirby J."/>
            <person name="Kosoy M."/>
            <person name="Birtles R."/>
            <person name="Probert W.S."/>
            <person name="Chiaraviglio L."/>
            <person name="Young S.K."/>
            <person name="Zeng Q."/>
            <person name="Gargeya S."/>
            <person name="Fitzgerald M."/>
            <person name="Haas B."/>
            <person name="Abouelleil A."/>
            <person name="Alvarado L."/>
            <person name="Arachchi H.M."/>
            <person name="Berlin A."/>
            <person name="Chapman S.B."/>
            <person name="Gearin G."/>
            <person name="Goldberg J."/>
            <person name="Griggs A."/>
            <person name="Gujja S."/>
            <person name="Hansen M."/>
            <person name="Heiman D."/>
            <person name="Howarth C."/>
            <person name="Larimer J."/>
            <person name="Lui A."/>
            <person name="MacDonald P.J.P."/>
            <person name="McCowen C."/>
            <person name="Montmayeur A."/>
            <person name="Murphy C."/>
            <person name="Neiman D."/>
            <person name="Pearson M."/>
            <person name="Priest M."/>
            <person name="Roberts A."/>
            <person name="Saif S."/>
            <person name="Shea T."/>
            <person name="Sisk P."/>
            <person name="Stolte C."/>
            <person name="Sykes S."/>
            <person name="Wortman J."/>
            <person name="Nusbaum C."/>
            <person name="Birren B."/>
        </authorList>
    </citation>
    <scope>NUCLEOTIDE SEQUENCE [LARGE SCALE GENOMIC DNA]</scope>
    <source>
        <strain evidence="2 3">K-2C</strain>
    </source>
</reference>
<sequence>MVNNFSVKNLIEFWGSIRQFAEEVGCSYEAARKMRDRNSISPKYWNIIIQLSQSKGLSWVTINWFLHTYENKSRKIYFPMTKHHKDAVYSERLQNLMQKKETSPSPEFVDGCAASRAGCDQTDSEQSLGG</sequence>
<dbReference type="eggNOG" id="ENOG5033NF3">
    <property type="taxonomic scope" value="Bacteria"/>
</dbReference>
<dbReference type="HOGENOM" id="CLU_1933903_0_0_5"/>
<accession>J0ZQP6</accession>
<evidence type="ECO:0000313" key="2">
    <source>
        <dbReference type="EMBL" id="EJF90968.1"/>
    </source>
</evidence>
<comment type="caution">
    <text evidence="2">The sequence shown here is derived from an EMBL/GenBank/DDBJ whole genome shotgun (WGS) entry which is preliminary data.</text>
</comment>
<dbReference type="RefSeq" id="WP_007476922.1">
    <property type="nucleotide sequence ID" value="NZ_JH725081.1"/>
</dbReference>
<dbReference type="Proteomes" id="UP000009017">
    <property type="component" value="Unassembled WGS sequence"/>
</dbReference>
<protein>
    <recommendedName>
        <fullName evidence="4">DNA-binding protein</fullName>
    </recommendedName>
</protein>
<organism evidence="2 3">
    <name type="scientific">Bartonella melophagi K-2C</name>
    <dbReference type="NCBI Taxonomy" id="1094557"/>
    <lineage>
        <taxon>Bacteria</taxon>
        <taxon>Pseudomonadati</taxon>
        <taxon>Pseudomonadota</taxon>
        <taxon>Alphaproteobacteria</taxon>
        <taxon>Hyphomicrobiales</taxon>
        <taxon>Bartonellaceae</taxon>
        <taxon>Bartonella</taxon>
    </lineage>
</organism>
<name>J0ZQP6_9HYPH</name>
<evidence type="ECO:0000256" key="1">
    <source>
        <dbReference type="SAM" id="MobiDB-lite"/>
    </source>
</evidence>
<feature type="region of interest" description="Disordered" evidence="1">
    <location>
        <begin position="99"/>
        <end position="130"/>
    </location>
</feature>
<dbReference type="PATRIC" id="fig|1094557.3.peg.587"/>
<dbReference type="EMBL" id="AIMA01000005">
    <property type="protein sequence ID" value="EJF90968.1"/>
    <property type="molecule type" value="Genomic_DNA"/>
</dbReference>
<proteinExistence type="predicted"/>
<evidence type="ECO:0000313" key="3">
    <source>
        <dbReference type="Proteomes" id="UP000009017"/>
    </source>
</evidence>
<dbReference type="AlphaFoldDB" id="J0ZQP6"/>
<evidence type="ECO:0008006" key="4">
    <source>
        <dbReference type="Google" id="ProtNLM"/>
    </source>
</evidence>
<gene>
    <name evidence="2" type="ORF">ME3_00549</name>
</gene>
<keyword evidence="3" id="KW-1185">Reference proteome</keyword>